<dbReference type="InterPro" id="IPR015414">
    <property type="entry name" value="TMEM64"/>
</dbReference>
<evidence type="ECO:0000256" key="5">
    <source>
        <dbReference type="ARBA" id="ARBA00023136"/>
    </source>
</evidence>
<feature type="transmembrane region" description="Helical" evidence="6">
    <location>
        <begin position="188"/>
        <end position="208"/>
    </location>
</feature>
<feature type="transmembrane region" description="Helical" evidence="6">
    <location>
        <begin position="157"/>
        <end position="176"/>
    </location>
</feature>
<dbReference type="PANTHER" id="PTHR12677:SF59">
    <property type="entry name" value="GOLGI APPARATUS MEMBRANE PROTEIN TVP38-RELATED"/>
    <property type="match status" value="1"/>
</dbReference>
<evidence type="ECO:0000256" key="3">
    <source>
        <dbReference type="ARBA" id="ARBA00022692"/>
    </source>
</evidence>
<keyword evidence="9" id="KW-1185">Reference proteome</keyword>
<dbReference type="Pfam" id="PF09335">
    <property type="entry name" value="VTT_dom"/>
    <property type="match status" value="1"/>
</dbReference>
<dbReference type="Proteomes" id="UP000481033">
    <property type="component" value="Unassembled WGS sequence"/>
</dbReference>
<organism evidence="8 9">
    <name type="scientific">Adonisia turfae CCMR0081</name>
    <dbReference type="NCBI Taxonomy" id="2292702"/>
    <lineage>
        <taxon>Bacteria</taxon>
        <taxon>Bacillati</taxon>
        <taxon>Cyanobacteriota</taxon>
        <taxon>Adonisia</taxon>
        <taxon>Adonisia turfae</taxon>
    </lineage>
</organism>
<comment type="caution">
    <text evidence="8">The sequence shown here is derived from an EMBL/GenBank/DDBJ whole genome shotgun (WGS) entry which is preliminary data.</text>
</comment>
<comment type="subcellular location">
    <subcellularLocation>
        <location evidence="1 6">Cell membrane</location>
        <topology evidence="1 6">Multi-pass membrane protein</topology>
    </subcellularLocation>
</comment>
<dbReference type="GO" id="GO:0005886">
    <property type="term" value="C:plasma membrane"/>
    <property type="evidence" value="ECO:0007669"/>
    <property type="project" value="UniProtKB-SubCell"/>
</dbReference>
<keyword evidence="3 6" id="KW-0812">Transmembrane</keyword>
<feature type="transmembrane region" description="Helical" evidence="6">
    <location>
        <begin position="121"/>
        <end position="145"/>
    </location>
</feature>
<feature type="domain" description="VTT" evidence="7">
    <location>
        <begin position="61"/>
        <end position="177"/>
    </location>
</feature>
<protein>
    <recommendedName>
        <fullName evidence="6">TVP38/TMEM64 family membrane protein</fullName>
    </recommendedName>
</protein>
<dbReference type="RefSeq" id="WP_163702395.1">
    <property type="nucleotide sequence ID" value="NZ_QXHD01000004.1"/>
</dbReference>
<comment type="similarity">
    <text evidence="6">Belongs to the TVP38/TMEM64 family.</text>
</comment>
<keyword evidence="4 6" id="KW-1133">Transmembrane helix</keyword>
<evidence type="ECO:0000256" key="6">
    <source>
        <dbReference type="RuleBase" id="RU366058"/>
    </source>
</evidence>
<feature type="transmembrane region" description="Helical" evidence="6">
    <location>
        <begin position="7"/>
        <end position="27"/>
    </location>
</feature>
<dbReference type="PANTHER" id="PTHR12677">
    <property type="entry name" value="GOLGI APPARATUS MEMBRANE PROTEIN TVP38-RELATED"/>
    <property type="match status" value="1"/>
</dbReference>
<feature type="transmembrane region" description="Helical" evidence="6">
    <location>
        <begin position="47"/>
        <end position="69"/>
    </location>
</feature>
<evidence type="ECO:0000256" key="4">
    <source>
        <dbReference type="ARBA" id="ARBA00022989"/>
    </source>
</evidence>
<gene>
    <name evidence="8" type="ORF">DXZ20_28150</name>
</gene>
<feature type="transmembrane region" description="Helical" evidence="6">
    <location>
        <begin position="81"/>
        <end position="101"/>
    </location>
</feature>
<keyword evidence="5 6" id="KW-0472">Membrane</keyword>
<evidence type="ECO:0000256" key="1">
    <source>
        <dbReference type="ARBA" id="ARBA00004651"/>
    </source>
</evidence>
<dbReference type="InterPro" id="IPR032816">
    <property type="entry name" value="VTT_dom"/>
</dbReference>
<evidence type="ECO:0000313" key="8">
    <source>
        <dbReference type="EMBL" id="NEZ59449.1"/>
    </source>
</evidence>
<dbReference type="EMBL" id="QXHD01000004">
    <property type="protein sequence ID" value="NEZ59449.1"/>
    <property type="molecule type" value="Genomic_DNA"/>
</dbReference>
<evidence type="ECO:0000256" key="2">
    <source>
        <dbReference type="ARBA" id="ARBA00022475"/>
    </source>
</evidence>
<accession>A0A6M0RTG8</accession>
<sequence length="234" mass="24988">MANFKRLVLIMALVCIAATGVAIFSLGGIDPVWLQTSLDRAGLWGPIFYIVIYTVATVLILPSTVLNLAGGALFGPWLGSLWTTIGALIAAMVAFGFTRTLGRELVEKRLAGYWQTLDAEIRHGGMVYIFSIRLLPVIPYGLVNFAAGLTSISWKDYVVGTTLGTLPGVLPFVLLGSSGLTLSQTGDLVPLVIALTLIGMLVGGATWYRRRRAVPKAVPTVPANSSTNNQNRTP</sequence>
<evidence type="ECO:0000259" key="7">
    <source>
        <dbReference type="Pfam" id="PF09335"/>
    </source>
</evidence>
<evidence type="ECO:0000313" key="9">
    <source>
        <dbReference type="Proteomes" id="UP000481033"/>
    </source>
</evidence>
<name>A0A6M0RTG8_9CYAN</name>
<reference evidence="8 9" key="1">
    <citation type="journal article" date="2020" name="Microb. Ecol.">
        <title>Ecogenomics of the Marine Benthic Filamentous Cyanobacterium Adonisia.</title>
        <authorList>
            <person name="Walter J.M."/>
            <person name="Coutinho F.H."/>
            <person name="Leomil L."/>
            <person name="Hargreaves P.I."/>
            <person name="Campeao M.E."/>
            <person name="Vieira V.V."/>
            <person name="Silva B.S."/>
            <person name="Fistarol G.O."/>
            <person name="Salomon P.S."/>
            <person name="Sawabe T."/>
            <person name="Mino S."/>
            <person name="Hosokawa M."/>
            <person name="Miyashita H."/>
            <person name="Maruyama F."/>
            <person name="van Verk M.C."/>
            <person name="Dutilh B.E."/>
            <person name="Thompson C.C."/>
            <person name="Thompson F.L."/>
        </authorList>
    </citation>
    <scope>NUCLEOTIDE SEQUENCE [LARGE SCALE GENOMIC DNA]</scope>
    <source>
        <strain evidence="8 9">CCMR0081</strain>
    </source>
</reference>
<dbReference type="AlphaFoldDB" id="A0A6M0RTG8"/>
<keyword evidence="2 6" id="KW-1003">Cell membrane</keyword>
<proteinExistence type="inferred from homology"/>